<dbReference type="Proteomes" id="UP000013487">
    <property type="component" value="Unassembled WGS sequence"/>
</dbReference>
<gene>
    <name evidence="1" type="ORF">BTCBT_002517</name>
</gene>
<proteinExistence type="predicted"/>
<evidence type="ECO:0000313" key="1">
    <source>
        <dbReference type="EMBL" id="ERI00962.1"/>
    </source>
</evidence>
<name>A0AAN4HJT6_BACTU</name>
<reference evidence="1 2" key="1">
    <citation type="journal article" date="2013" name="Genome Announc.">
        <title>Draft Genome Sequence of Bacillus thuringiensis var. thuringiensis Strain T01-328, a Brazilian Isolate That Produces a Soluble Pesticide Protein, Cry1Ia.</title>
        <authorList>
            <person name="Varani A.M."/>
            <person name="Lemos M.V."/>
            <person name="Fernandes C.C."/>
            <person name="Lemos E.G."/>
            <person name="Alves E.C."/>
            <person name="Desiderio J.A."/>
        </authorList>
    </citation>
    <scope>NUCLEOTIDE SEQUENCE [LARGE SCALE GENOMIC DNA]</scope>
    <source>
        <strain evidence="1 2">T01-328</strain>
    </source>
</reference>
<dbReference type="RefSeq" id="WP_001289225.1">
    <property type="nucleotide sequence ID" value="NZ_ARXZ02000004.1"/>
</dbReference>
<accession>A0AAN4HJT6</accession>
<protein>
    <submittedName>
        <fullName evidence="1">Uncharacterized protein</fullName>
    </submittedName>
</protein>
<organism evidence="1 2">
    <name type="scientific">Bacillus thuringiensis T01-328</name>
    <dbReference type="NCBI Taxonomy" id="1324966"/>
    <lineage>
        <taxon>Bacteria</taxon>
        <taxon>Bacillati</taxon>
        <taxon>Bacillota</taxon>
        <taxon>Bacilli</taxon>
        <taxon>Bacillales</taxon>
        <taxon>Bacillaceae</taxon>
        <taxon>Bacillus</taxon>
        <taxon>Bacillus cereus group</taxon>
    </lineage>
</organism>
<evidence type="ECO:0000313" key="2">
    <source>
        <dbReference type="Proteomes" id="UP000013487"/>
    </source>
</evidence>
<sequence>MSEHNHMVEKDCTLQFYKGKDRMSVDIEGGNIFVLRTKLGDGILLESYDEIEDTITLLTKIKETKFTKE</sequence>
<comment type="caution">
    <text evidence="1">The sequence shown here is derived from an EMBL/GenBank/DDBJ whole genome shotgun (WGS) entry which is preliminary data.</text>
</comment>
<dbReference type="EMBL" id="ARXZ02000004">
    <property type="protein sequence ID" value="ERI00962.1"/>
    <property type="molecule type" value="Genomic_DNA"/>
</dbReference>
<dbReference type="AlphaFoldDB" id="A0AAN4HJT6"/>